<evidence type="ECO:0000256" key="1">
    <source>
        <dbReference type="SAM" id="Phobius"/>
    </source>
</evidence>
<dbReference type="GO" id="GO:0006508">
    <property type="term" value="P:proteolysis"/>
    <property type="evidence" value="ECO:0007669"/>
    <property type="project" value="UniProtKB-KW"/>
</dbReference>
<evidence type="ECO:0000313" key="3">
    <source>
        <dbReference type="EMBL" id="NEG55897.1"/>
    </source>
</evidence>
<dbReference type="GO" id="GO:0008237">
    <property type="term" value="F:metallopeptidase activity"/>
    <property type="evidence" value="ECO:0007669"/>
    <property type="project" value="UniProtKB-KW"/>
</dbReference>
<organism evidence="3 4">
    <name type="scientific">Bifidobacterium platyrrhinorum</name>
    <dbReference type="NCBI Taxonomy" id="2661628"/>
    <lineage>
        <taxon>Bacteria</taxon>
        <taxon>Bacillati</taxon>
        <taxon>Actinomycetota</taxon>
        <taxon>Actinomycetes</taxon>
        <taxon>Bifidobacteriales</taxon>
        <taxon>Bifidobacteriaceae</taxon>
        <taxon>Bifidobacterium</taxon>
    </lineage>
</organism>
<feature type="transmembrane region" description="Helical" evidence="1">
    <location>
        <begin position="203"/>
        <end position="220"/>
    </location>
</feature>
<dbReference type="InterPro" id="IPR052710">
    <property type="entry name" value="CAAX_protease"/>
</dbReference>
<keyword evidence="3" id="KW-0482">Metalloprotease</keyword>
<dbReference type="Pfam" id="PF02517">
    <property type="entry name" value="Rce1-like"/>
    <property type="match status" value="1"/>
</dbReference>
<feature type="transmembrane region" description="Helical" evidence="1">
    <location>
        <begin position="129"/>
        <end position="152"/>
    </location>
</feature>
<name>A0A6L9STH1_9BIFI</name>
<feature type="transmembrane region" description="Helical" evidence="1">
    <location>
        <begin position="277"/>
        <end position="298"/>
    </location>
</feature>
<feature type="transmembrane region" description="Helical" evidence="1">
    <location>
        <begin position="70"/>
        <end position="89"/>
    </location>
</feature>
<keyword evidence="1" id="KW-1133">Transmembrane helix</keyword>
<sequence length="345" mass="37550">MPVYAPVDPRVWWRSWRRKVVNRAMGLTLAYQAVMVGVSLVAGVLLGIVLVATHAGGSMGASADDISNRWAGVLSLVSVISAFGFMLLMRHRDILTREFWLGGRHVNTYGEPNQLGTVSQYGGRRMTPLWCLVFIVLAMGVQGVIILVQMAFSMAGVSLVSPSSDSINESAITVSMWLYIGLVGPICEEVVFRGVLMKELKPLGRNFAIFTSALAFGLFHDDVVQGVFAFLLGLVLGFIAMEYSLFWSIALHIFNNAILSGVVDGLAGRFLGDTGYMVYTVALSLIGVVGSIIVFACYGRGLSQYRRVNRSGPDTYFGWTSWAFIVFVVVNALFAIISFVGAMLV</sequence>
<dbReference type="Proteomes" id="UP000483293">
    <property type="component" value="Unassembled WGS sequence"/>
</dbReference>
<reference evidence="3 4" key="1">
    <citation type="submission" date="2019-10" db="EMBL/GenBank/DDBJ databases">
        <title>Bifidobacterium from non-human primates.</title>
        <authorList>
            <person name="Modesto M."/>
        </authorList>
    </citation>
    <scope>NUCLEOTIDE SEQUENCE [LARGE SCALE GENOMIC DNA]</scope>
    <source>
        <strain evidence="3 4">SMA15</strain>
    </source>
</reference>
<dbReference type="PANTHER" id="PTHR36435">
    <property type="entry name" value="SLR1288 PROTEIN"/>
    <property type="match status" value="1"/>
</dbReference>
<feature type="transmembrane region" description="Helical" evidence="1">
    <location>
        <begin position="319"/>
        <end position="344"/>
    </location>
</feature>
<evidence type="ECO:0000313" key="4">
    <source>
        <dbReference type="Proteomes" id="UP000483293"/>
    </source>
</evidence>
<keyword evidence="4" id="KW-1185">Reference proteome</keyword>
<feature type="transmembrane region" description="Helical" evidence="1">
    <location>
        <begin position="24"/>
        <end position="50"/>
    </location>
</feature>
<dbReference type="GO" id="GO:0004175">
    <property type="term" value="F:endopeptidase activity"/>
    <property type="evidence" value="ECO:0007669"/>
    <property type="project" value="UniProtKB-ARBA"/>
</dbReference>
<dbReference type="PANTHER" id="PTHR36435:SF1">
    <property type="entry name" value="CAAX AMINO TERMINAL PROTEASE FAMILY PROTEIN"/>
    <property type="match status" value="1"/>
</dbReference>
<comment type="caution">
    <text evidence="3">The sequence shown here is derived from an EMBL/GenBank/DDBJ whole genome shotgun (WGS) entry which is preliminary data.</text>
</comment>
<accession>A0A6L9STH1</accession>
<dbReference type="AlphaFoldDB" id="A0A6L9STH1"/>
<keyword evidence="3" id="KW-0645">Protease</keyword>
<evidence type="ECO:0000259" key="2">
    <source>
        <dbReference type="Pfam" id="PF02517"/>
    </source>
</evidence>
<feature type="transmembrane region" description="Helical" evidence="1">
    <location>
        <begin position="253"/>
        <end position="271"/>
    </location>
</feature>
<dbReference type="InterPro" id="IPR003675">
    <property type="entry name" value="Rce1/LyrA-like_dom"/>
</dbReference>
<feature type="transmembrane region" description="Helical" evidence="1">
    <location>
        <begin position="226"/>
        <end position="246"/>
    </location>
</feature>
<dbReference type="EMBL" id="WHZV01000009">
    <property type="protein sequence ID" value="NEG55897.1"/>
    <property type="molecule type" value="Genomic_DNA"/>
</dbReference>
<gene>
    <name evidence="3" type="ORF">GFD21_09050</name>
</gene>
<keyword evidence="1" id="KW-0472">Membrane</keyword>
<feature type="domain" description="CAAX prenyl protease 2/Lysostaphin resistance protein A-like" evidence="2">
    <location>
        <begin position="173"/>
        <end position="258"/>
    </location>
</feature>
<protein>
    <submittedName>
        <fullName evidence="3">CPBP family intramembrane metalloprotease</fullName>
    </submittedName>
</protein>
<keyword evidence="3" id="KW-0378">Hydrolase</keyword>
<keyword evidence="1" id="KW-0812">Transmembrane</keyword>
<feature type="transmembrane region" description="Helical" evidence="1">
    <location>
        <begin position="172"/>
        <end position="191"/>
    </location>
</feature>
<proteinExistence type="predicted"/>
<dbReference type="GO" id="GO:0080120">
    <property type="term" value="P:CAAX-box protein maturation"/>
    <property type="evidence" value="ECO:0007669"/>
    <property type="project" value="UniProtKB-ARBA"/>
</dbReference>